<name>A0A9P8VEB8_9PEZI</name>
<feature type="domain" description="LysM" evidence="5">
    <location>
        <begin position="219"/>
        <end position="265"/>
    </location>
</feature>
<keyword evidence="1" id="KW-0147">Chitin-binding</keyword>
<dbReference type="PANTHER" id="PTHR34997">
    <property type="entry name" value="AM15"/>
    <property type="match status" value="1"/>
</dbReference>
<feature type="signal peptide" evidence="4">
    <location>
        <begin position="1"/>
        <end position="20"/>
    </location>
</feature>
<dbReference type="AlphaFoldDB" id="A0A9P8VEB8"/>
<evidence type="ECO:0000256" key="3">
    <source>
        <dbReference type="ARBA" id="ARBA00044955"/>
    </source>
</evidence>
<reference evidence="6" key="1">
    <citation type="journal article" date="2021" name="Nat. Commun.">
        <title>Genetic determinants of endophytism in the Arabidopsis root mycobiome.</title>
        <authorList>
            <person name="Mesny F."/>
            <person name="Miyauchi S."/>
            <person name="Thiergart T."/>
            <person name="Pickel B."/>
            <person name="Atanasova L."/>
            <person name="Karlsson M."/>
            <person name="Huettel B."/>
            <person name="Barry K.W."/>
            <person name="Haridas S."/>
            <person name="Chen C."/>
            <person name="Bauer D."/>
            <person name="Andreopoulos W."/>
            <person name="Pangilinan J."/>
            <person name="LaButti K."/>
            <person name="Riley R."/>
            <person name="Lipzen A."/>
            <person name="Clum A."/>
            <person name="Drula E."/>
            <person name="Henrissat B."/>
            <person name="Kohler A."/>
            <person name="Grigoriev I.V."/>
            <person name="Martin F.M."/>
            <person name="Hacquard S."/>
        </authorList>
    </citation>
    <scope>NUCLEOTIDE SEQUENCE</scope>
    <source>
        <strain evidence="6">MPI-SDFR-AT-0117</strain>
    </source>
</reference>
<evidence type="ECO:0000256" key="4">
    <source>
        <dbReference type="SAM" id="SignalP"/>
    </source>
</evidence>
<dbReference type="OrthoDB" id="5985073at2759"/>
<dbReference type="SMART" id="SM00257">
    <property type="entry name" value="LysM"/>
    <property type="match status" value="2"/>
</dbReference>
<dbReference type="InterPro" id="IPR018392">
    <property type="entry name" value="LysM"/>
</dbReference>
<sequence length="451" mass="50534">MHLVSVCLAALAGWTSSVHAQQFFAGKQSYDVMGLSDGCTKVLDTELENCHTLLFARTDRSTTTVNQVLTREELDLVCEPKCREELSTLRQKIVEACSSSGDIIRHSGFELPAFYFADKFAYTYDLNCYRHKSSGRYCDEVFSEWRNGEVEFDQCDDCYLGPLIVQISSPVGVSDPIIAIFKETMAACPNAHYDFEVATSSKVRIPTPPPRKDTRKCARWYTVKKGDTCVDISLSQNSSTIDIIHNNAMNINCTPQPVEGDKLCLPEACNTHMIRPGETCASIAAQHGISKGQFKAMNDMIDQICSNIARWESYVACISPTGLMPEHVQKRLDAMTEKRTRPKNERKPLAPGSSEKCILFVNGRAWMDADLVEMRMEFPAMENEPMPGSNKCSLVADYNGVASTEFRRLNPSLDPYKCILKADYSYCLAEEGGMQPQPEPGWDPRWGLRWG</sequence>
<feature type="domain" description="LysM" evidence="5">
    <location>
        <begin position="270"/>
        <end position="316"/>
    </location>
</feature>
<keyword evidence="2" id="KW-0843">Virulence</keyword>
<dbReference type="EMBL" id="JAGSXJ010000006">
    <property type="protein sequence ID" value="KAH6690323.1"/>
    <property type="molecule type" value="Genomic_DNA"/>
</dbReference>
<dbReference type="Gene3D" id="3.10.350.10">
    <property type="entry name" value="LysM domain"/>
    <property type="match status" value="2"/>
</dbReference>
<keyword evidence="7" id="KW-1185">Reference proteome</keyword>
<protein>
    <recommendedName>
        <fullName evidence="5">LysM domain-containing protein</fullName>
    </recommendedName>
</protein>
<gene>
    <name evidence="6" type="ORF">F5X68DRAFT_274304</name>
</gene>
<dbReference type="PANTHER" id="PTHR34997:SF1">
    <property type="entry name" value="PEPTIDOGLYCAN-BINDING LYSIN DOMAIN"/>
    <property type="match status" value="1"/>
</dbReference>
<dbReference type="GO" id="GO:0008061">
    <property type="term" value="F:chitin binding"/>
    <property type="evidence" value="ECO:0007669"/>
    <property type="project" value="UniProtKB-KW"/>
</dbReference>
<dbReference type="Pfam" id="PF01476">
    <property type="entry name" value="LysM"/>
    <property type="match status" value="2"/>
</dbReference>
<evidence type="ECO:0000259" key="5">
    <source>
        <dbReference type="PROSITE" id="PS51782"/>
    </source>
</evidence>
<accession>A0A9P8VEB8</accession>
<evidence type="ECO:0000313" key="6">
    <source>
        <dbReference type="EMBL" id="KAH6690323.1"/>
    </source>
</evidence>
<evidence type="ECO:0000256" key="1">
    <source>
        <dbReference type="ARBA" id="ARBA00022669"/>
    </source>
</evidence>
<dbReference type="CDD" id="cd00118">
    <property type="entry name" value="LysM"/>
    <property type="match status" value="2"/>
</dbReference>
<evidence type="ECO:0000313" key="7">
    <source>
        <dbReference type="Proteomes" id="UP000770015"/>
    </source>
</evidence>
<proteinExistence type="inferred from homology"/>
<dbReference type="InterPro" id="IPR052210">
    <property type="entry name" value="LysM1-like"/>
</dbReference>
<dbReference type="PROSITE" id="PS51782">
    <property type="entry name" value="LYSM"/>
    <property type="match status" value="2"/>
</dbReference>
<dbReference type="InterPro" id="IPR036779">
    <property type="entry name" value="LysM_dom_sf"/>
</dbReference>
<dbReference type="SUPFAM" id="SSF54106">
    <property type="entry name" value="LysM domain"/>
    <property type="match status" value="2"/>
</dbReference>
<organism evidence="6 7">
    <name type="scientific">Plectosphaerella plurivora</name>
    <dbReference type="NCBI Taxonomy" id="936078"/>
    <lineage>
        <taxon>Eukaryota</taxon>
        <taxon>Fungi</taxon>
        <taxon>Dikarya</taxon>
        <taxon>Ascomycota</taxon>
        <taxon>Pezizomycotina</taxon>
        <taxon>Sordariomycetes</taxon>
        <taxon>Hypocreomycetidae</taxon>
        <taxon>Glomerellales</taxon>
        <taxon>Plectosphaerellaceae</taxon>
        <taxon>Plectosphaerella</taxon>
    </lineage>
</organism>
<comment type="similarity">
    <text evidence="3">Belongs to the secreted LysM effector family.</text>
</comment>
<feature type="chain" id="PRO_5040370259" description="LysM domain-containing protein" evidence="4">
    <location>
        <begin position="21"/>
        <end position="451"/>
    </location>
</feature>
<comment type="caution">
    <text evidence="6">The sequence shown here is derived from an EMBL/GenBank/DDBJ whole genome shotgun (WGS) entry which is preliminary data.</text>
</comment>
<evidence type="ECO:0000256" key="2">
    <source>
        <dbReference type="ARBA" id="ARBA00023026"/>
    </source>
</evidence>
<dbReference type="Proteomes" id="UP000770015">
    <property type="component" value="Unassembled WGS sequence"/>
</dbReference>
<keyword evidence="4" id="KW-0732">Signal</keyword>